<gene>
    <name evidence="2" type="ORF">GCM10007857_89810</name>
</gene>
<dbReference type="EMBL" id="BSOW01000077">
    <property type="protein sequence ID" value="GLR92259.1"/>
    <property type="molecule type" value="Genomic_DNA"/>
</dbReference>
<name>A0ABQ6BCZ3_9BRAD</name>
<evidence type="ECO:0000256" key="1">
    <source>
        <dbReference type="SAM" id="MobiDB-lite"/>
    </source>
</evidence>
<dbReference type="Proteomes" id="UP001156905">
    <property type="component" value="Unassembled WGS sequence"/>
</dbReference>
<reference evidence="3" key="1">
    <citation type="journal article" date="2019" name="Int. J. Syst. Evol. Microbiol.">
        <title>The Global Catalogue of Microorganisms (GCM) 10K type strain sequencing project: providing services to taxonomists for standard genome sequencing and annotation.</title>
        <authorList>
            <consortium name="The Broad Institute Genomics Platform"/>
            <consortium name="The Broad Institute Genome Sequencing Center for Infectious Disease"/>
            <person name="Wu L."/>
            <person name="Ma J."/>
        </authorList>
    </citation>
    <scope>NUCLEOTIDE SEQUENCE [LARGE SCALE GENOMIC DNA]</scope>
    <source>
        <strain evidence="3">NBRC 102520</strain>
    </source>
</reference>
<sequence length="106" mass="11797">MALRFSGTKDPKIVDTNRLRRLAPLVKVDPKLLIREMWQTAIRALDTWPQAMKDLPASDKIKNAILSRLGELALVREVRSTMIQGHAPAAEPAQETNEQPTSAPNS</sequence>
<proteinExistence type="predicted"/>
<evidence type="ECO:0000313" key="3">
    <source>
        <dbReference type="Proteomes" id="UP001156905"/>
    </source>
</evidence>
<feature type="region of interest" description="Disordered" evidence="1">
    <location>
        <begin position="83"/>
        <end position="106"/>
    </location>
</feature>
<organism evidence="2 3">
    <name type="scientific">Bradyrhizobium iriomotense</name>
    <dbReference type="NCBI Taxonomy" id="441950"/>
    <lineage>
        <taxon>Bacteria</taxon>
        <taxon>Pseudomonadati</taxon>
        <taxon>Pseudomonadota</taxon>
        <taxon>Alphaproteobacteria</taxon>
        <taxon>Hyphomicrobiales</taxon>
        <taxon>Nitrobacteraceae</taxon>
        <taxon>Bradyrhizobium</taxon>
    </lineage>
</organism>
<feature type="compositionally biased region" description="Polar residues" evidence="1">
    <location>
        <begin position="94"/>
        <end position="106"/>
    </location>
</feature>
<comment type="caution">
    <text evidence="2">The sequence shown here is derived from an EMBL/GenBank/DDBJ whole genome shotgun (WGS) entry which is preliminary data.</text>
</comment>
<evidence type="ECO:0000313" key="2">
    <source>
        <dbReference type="EMBL" id="GLR92259.1"/>
    </source>
</evidence>
<accession>A0ABQ6BCZ3</accession>
<keyword evidence="3" id="KW-1185">Reference proteome</keyword>
<protein>
    <submittedName>
        <fullName evidence="2">Uncharacterized protein</fullName>
    </submittedName>
</protein>